<feature type="domain" description="Extensin-like C-terminal" evidence="2">
    <location>
        <begin position="100"/>
        <end position="272"/>
    </location>
</feature>
<dbReference type="Gene3D" id="3.30.1380.10">
    <property type="match status" value="1"/>
</dbReference>
<accession>Q1YM03</accession>
<evidence type="ECO:0000259" key="2">
    <source>
        <dbReference type="Pfam" id="PF06904"/>
    </source>
</evidence>
<comment type="caution">
    <text evidence="3">The sequence shown here is derived from an EMBL/GenBank/DDBJ whole genome shotgun (WGS) entry which is preliminary data.</text>
</comment>
<dbReference type="HOGENOM" id="CLU_043272_1_0_5"/>
<feature type="region of interest" description="Disordered" evidence="1">
    <location>
        <begin position="1"/>
        <end position="94"/>
    </location>
</feature>
<dbReference type="InterPro" id="IPR009683">
    <property type="entry name" value="Extensin-like_C"/>
</dbReference>
<dbReference type="Proteomes" id="UP000000321">
    <property type="component" value="Unassembled WGS sequence"/>
</dbReference>
<dbReference type="EMBL" id="AAPJ01000001">
    <property type="protein sequence ID" value="EAS51578.1"/>
    <property type="molecule type" value="Genomic_DNA"/>
</dbReference>
<dbReference type="InterPro" id="IPR009045">
    <property type="entry name" value="Zn_M74/Hedgehog-like"/>
</dbReference>
<dbReference type="Pfam" id="PF06904">
    <property type="entry name" value="Extensin-like_C"/>
    <property type="match status" value="1"/>
</dbReference>
<organism evidence="3 4">
    <name type="scientific">Aurantimonas manganoxydans (strain ATCC BAA-1229 / DSM 21871 / SI85-9A1)</name>
    <dbReference type="NCBI Taxonomy" id="287752"/>
    <lineage>
        <taxon>Bacteria</taxon>
        <taxon>Pseudomonadati</taxon>
        <taxon>Pseudomonadota</taxon>
        <taxon>Alphaproteobacteria</taxon>
        <taxon>Hyphomicrobiales</taxon>
        <taxon>Aurantimonadaceae</taxon>
        <taxon>Aurantimonas</taxon>
    </lineage>
</organism>
<proteinExistence type="predicted"/>
<name>Q1YM03_AURMS</name>
<protein>
    <recommendedName>
        <fullName evidence="2">Extensin-like C-terminal domain-containing protein</fullName>
    </recommendedName>
</protein>
<evidence type="ECO:0000256" key="1">
    <source>
        <dbReference type="SAM" id="MobiDB-lite"/>
    </source>
</evidence>
<evidence type="ECO:0000313" key="4">
    <source>
        <dbReference type="Proteomes" id="UP000000321"/>
    </source>
</evidence>
<gene>
    <name evidence="3" type="ORF">SI859A1_02394</name>
</gene>
<dbReference type="AlphaFoldDB" id="Q1YM03"/>
<sequence length="273" mass="29240">MQPAGNGALPPLDAPRSVGGETSSAAPAADPWTGLKAVTAAPPPQRRQAPATSKIVPQRSVVASLGEARKPAPQSPVPGRGALENQTPSGYRTMPRSEAMCRTALRKMGVSFVDIDPVGSSKSCGIAHPVKITAIAKGVAMKPAATMNCAAAARISQWVEDEVKSAARWKLWKRPTAVLNASSYRCSRIAGSRTVSEHATGNALDVRGFAFSDGSVFDVEKKGFFSFREKSFQKAVRHSACRYFGTVLGPGYNYDHRDHLHLDAKNRRRVVCK</sequence>
<evidence type="ECO:0000313" key="3">
    <source>
        <dbReference type="EMBL" id="EAS51578.1"/>
    </source>
</evidence>
<dbReference type="BioCyc" id="AURANTIMONAS:SI859A1_02394-MONOMER"/>
<keyword evidence="4" id="KW-1185">Reference proteome</keyword>
<reference evidence="3 4" key="1">
    <citation type="journal article" date="2008" name="Appl. Environ. Microbiol.">
        <title>Genomic insights into Mn(II) oxidation by the marine alphaproteobacterium Aurantimonas sp. strain SI85-9A1.</title>
        <authorList>
            <person name="Dick G.J."/>
            <person name="Podell S."/>
            <person name="Johnson H.A."/>
            <person name="Rivera-Espinoza Y."/>
            <person name="Bernier-Latmani R."/>
            <person name="McCarthy J.K."/>
            <person name="Torpey J.W."/>
            <person name="Clement B.G."/>
            <person name="Gaasterland T."/>
            <person name="Tebo B.M."/>
        </authorList>
    </citation>
    <scope>NUCLEOTIDE SEQUENCE [LARGE SCALE GENOMIC DNA]</scope>
    <source>
        <strain evidence="3 4">SI85-9A1</strain>
    </source>
</reference>